<dbReference type="Proteomes" id="UP001144256">
    <property type="component" value="Unassembled WGS sequence"/>
</dbReference>
<reference evidence="6" key="1">
    <citation type="submission" date="2022-06" db="EMBL/GenBank/DDBJ databases">
        <title>Vallitalea longa sp. nov., an anaerobic bacterium isolated from marine sediment.</title>
        <authorList>
            <person name="Hirano S."/>
            <person name="Terahara T."/>
            <person name="Mori K."/>
            <person name="Hamada M."/>
            <person name="Matsumoto R."/>
            <person name="Kobayashi T."/>
        </authorList>
    </citation>
    <scope>NUCLEOTIDE SEQUENCE</scope>
    <source>
        <strain evidence="6">SH18-1</strain>
    </source>
</reference>
<gene>
    <name evidence="6" type="ORF">SH1V18_33900</name>
</gene>
<dbReference type="Pfam" id="PF02782">
    <property type="entry name" value="FGGY_C"/>
    <property type="match status" value="1"/>
</dbReference>
<dbReference type="PANTHER" id="PTHR43095:SF5">
    <property type="entry name" value="XYLULOSE KINASE"/>
    <property type="match status" value="1"/>
</dbReference>
<evidence type="ECO:0000256" key="1">
    <source>
        <dbReference type="ARBA" id="ARBA00009156"/>
    </source>
</evidence>
<feature type="domain" description="Carbohydrate kinase FGGY C-terminal" evidence="5">
    <location>
        <begin position="309"/>
        <end position="453"/>
    </location>
</feature>
<organism evidence="6 7">
    <name type="scientific">Vallitalea longa</name>
    <dbReference type="NCBI Taxonomy" id="2936439"/>
    <lineage>
        <taxon>Bacteria</taxon>
        <taxon>Bacillati</taxon>
        <taxon>Bacillota</taxon>
        <taxon>Clostridia</taxon>
        <taxon>Lachnospirales</taxon>
        <taxon>Vallitaleaceae</taxon>
        <taxon>Vallitalea</taxon>
    </lineage>
</organism>
<dbReference type="GO" id="GO:0016301">
    <property type="term" value="F:kinase activity"/>
    <property type="evidence" value="ECO:0007669"/>
    <property type="project" value="UniProtKB-KW"/>
</dbReference>
<evidence type="ECO:0000259" key="4">
    <source>
        <dbReference type="Pfam" id="PF00370"/>
    </source>
</evidence>
<name>A0A9W5YBF5_9FIRM</name>
<dbReference type="InterPro" id="IPR050406">
    <property type="entry name" value="FGGY_Carb_Kinase"/>
</dbReference>
<dbReference type="RefSeq" id="WP_281817478.1">
    <property type="nucleotide sequence ID" value="NZ_BRLB01000012.1"/>
</dbReference>
<dbReference type="AlphaFoldDB" id="A0A9W5YBF5"/>
<keyword evidence="7" id="KW-1185">Reference proteome</keyword>
<dbReference type="Pfam" id="PF00370">
    <property type="entry name" value="FGGY_N"/>
    <property type="match status" value="1"/>
</dbReference>
<feature type="domain" description="Carbohydrate kinase FGGY N-terminal" evidence="4">
    <location>
        <begin position="4"/>
        <end position="251"/>
    </location>
</feature>
<keyword evidence="3 6" id="KW-0418">Kinase</keyword>
<dbReference type="Gene3D" id="3.30.420.40">
    <property type="match status" value="2"/>
</dbReference>
<comment type="similarity">
    <text evidence="1">Belongs to the FGGY kinase family.</text>
</comment>
<dbReference type="InterPro" id="IPR018485">
    <property type="entry name" value="FGGY_C"/>
</dbReference>
<dbReference type="InterPro" id="IPR000577">
    <property type="entry name" value="Carb_kinase_FGGY"/>
</dbReference>
<evidence type="ECO:0000256" key="2">
    <source>
        <dbReference type="ARBA" id="ARBA00022679"/>
    </source>
</evidence>
<dbReference type="GO" id="GO:0005975">
    <property type="term" value="P:carbohydrate metabolic process"/>
    <property type="evidence" value="ECO:0007669"/>
    <property type="project" value="InterPro"/>
</dbReference>
<dbReference type="PIRSF" id="PIRSF000538">
    <property type="entry name" value="GlpK"/>
    <property type="match status" value="1"/>
</dbReference>
<keyword evidence="2" id="KW-0808">Transferase</keyword>
<evidence type="ECO:0000259" key="5">
    <source>
        <dbReference type="Pfam" id="PF02782"/>
    </source>
</evidence>
<evidence type="ECO:0000256" key="3">
    <source>
        <dbReference type="ARBA" id="ARBA00022777"/>
    </source>
</evidence>
<dbReference type="PANTHER" id="PTHR43095">
    <property type="entry name" value="SUGAR KINASE"/>
    <property type="match status" value="1"/>
</dbReference>
<evidence type="ECO:0000313" key="6">
    <source>
        <dbReference type="EMBL" id="GKX30910.1"/>
    </source>
</evidence>
<protein>
    <submittedName>
        <fullName evidence="6">Carbohydrate kinase</fullName>
    </submittedName>
</protein>
<dbReference type="EMBL" id="BRLB01000012">
    <property type="protein sequence ID" value="GKX30910.1"/>
    <property type="molecule type" value="Genomic_DNA"/>
</dbReference>
<evidence type="ECO:0000313" key="7">
    <source>
        <dbReference type="Proteomes" id="UP001144256"/>
    </source>
</evidence>
<comment type="caution">
    <text evidence="6">The sequence shown here is derived from an EMBL/GenBank/DDBJ whole genome shotgun (WGS) entry which is preliminary data.</text>
</comment>
<dbReference type="InterPro" id="IPR043129">
    <property type="entry name" value="ATPase_NBD"/>
</dbReference>
<dbReference type="InterPro" id="IPR018484">
    <property type="entry name" value="FGGY_N"/>
</dbReference>
<accession>A0A9W5YBF5</accession>
<dbReference type="CDD" id="cd07779">
    <property type="entry name" value="ASKHA_NBD_FGGY_YgcE-like"/>
    <property type="match status" value="1"/>
</dbReference>
<proteinExistence type="inferred from homology"/>
<dbReference type="SUPFAM" id="SSF53067">
    <property type="entry name" value="Actin-like ATPase domain"/>
    <property type="match status" value="2"/>
</dbReference>
<sequence length="514" mass="58591">MGKYVLAIDCGTQSLRGLIFDKNGNLLVKVKKEFNPYYSVEPGWAEQDPNVYWNSLCEVCRQIKEDEEEIFSEIDRVVVTTQRDSCVLLGKNGEIIRPAILWMDQRKIKKARNMNLYNKLTITAVGMMNTAKNFSLNCNAHWIQDYEPENWKKTHKYLQISGFLNYKLTHEFKDSIASQIGHIPFNYKHFRWESKYGQKSQIFHIEREKLCDLVAPSGIIGYVVDEACSETGLKKGIPVVAGGSDKGCETLGVGCFDNYTASISLGSNASIQTTSKKYYEALRFICPFPAVIPKAYNPEIQIYRGYWMISWFKKEFAQKEVAQAKELNIAPEELLNRRLNDIPPGCDGLVFQPYWGAGAKRPEGKGAIIGFDDYHTRIHIYRAIIEGIGFGLYEGLQYIQKKSKMNIEKIMVSGGGSQSDAICQITADLFNKPVYRVQTYETSGLGAAIVGYVSKGEYKTFGEAVKNMVHMKDEFLPDSENVKTYSRIYKDIYCRVYNKLKPLYKEMQNDNADN</sequence>